<dbReference type="Gene3D" id="3.40.50.1820">
    <property type="entry name" value="alpha/beta hydrolase"/>
    <property type="match status" value="1"/>
</dbReference>
<evidence type="ECO:0000313" key="3">
    <source>
        <dbReference type="EMBL" id="WDF04650.1"/>
    </source>
</evidence>
<evidence type="ECO:0000259" key="2">
    <source>
        <dbReference type="SMART" id="SM00939"/>
    </source>
</evidence>
<dbReference type="SMART" id="SM00939">
    <property type="entry name" value="PepX_C"/>
    <property type="match status" value="1"/>
</dbReference>
<reference evidence="3 4" key="1">
    <citation type="submission" date="2023-02" db="EMBL/GenBank/DDBJ databases">
        <authorList>
            <person name="Liu G."/>
        </authorList>
    </citation>
    <scope>NUCLEOTIDE SEQUENCE [LARGE SCALE GENOMIC DNA]</scope>
    <source>
        <strain evidence="3 4">DSM 23008</strain>
    </source>
</reference>
<keyword evidence="1 3" id="KW-0378">Hydrolase</keyword>
<proteinExistence type="predicted"/>
<protein>
    <submittedName>
        <fullName evidence="3">CocE/NonD family hydrolase</fullName>
    </submittedName>
</protein>
<gene>
    <name evidence="3" type="ORF">PQ477_04100</name>
</gene>
<dbReference type="NCBIfam" id="TIGR00976">
    <property type="entry name" value="CocE_NonD"/>
    <property type="match status" value="1"/>
</dbReference>
<dbReference type="Gene3D" id="2.60.120.260">
    <property type="entry name" value="Galactose-binding domain-like"/>
    <property type="match status" value="1"/>
</dbReference>
<dbReference type="InterPro" id="IPR013736">
    <property type="entry name" value="Xaa-Pro_dipept_C"/>
</dbReference>
<dbReference type="Pfam" id="PF08530">
    <property type="entry name" value="PepX_C"/>
    <property type="match status" value="1"/>
</dbReference>
<keyword evidence="4" id="KW-1185">Reference proteome</keyword>
<dbReference type="InterPro" id="IPR005674">
    <property type="entry name" value="CocE/Ser_esterase"/>
</dbReference>
<dbReference type="Proteomes" id="UP001215143">
    <property type="component" value="Chromosome"/>
</dbReference>
<dbReference type="SUPFAM" id="SSF53474">
    <property type="entry name" value="alpha/beta-Hydrolases"/>
    <property type="match status" value="1"/>
</dbReference>
<sequence>MADTILIEKNVPCLMRDGVTLYATIYRPQEDKRYPVLLTRIADGKDTHTFRSTNVFQFVQEGYVVIIQDVRGRYASEGVFAPFVHEEEDGYDTINWINQLPYTNKKIAMFGDQYSAYTQFAAAKTASTFLSALFPIHLFESMHAFSYREGLLKNKALIDTTLALSENVIEKRDTRAEDKKDQRFHLYAYQERKNQLYRYKAIDKLPVFKMLGVQWLFQTFLEAEKPSENHPLKSWPASYFVTGWFDEHAAHTLAAFQTARKQDEDKHLLLIGPWKTGTLSMPTLPHPFGYTTNNESLANGGSLTDFHVRWFDHWLKNKRNGVNEDAPVLLFVMGINKWRKERSWPLEEEDVHYTPFSFAASRQDEAYTLVHQGEDSSILSFTHAPFTEAHELIGSPTLRYQLPKHTQLSSFYVRLYVLNEEDEAFLLSDGLVKRSDTDDQSVTVTLSPVAYHFKKGERISIGFSAVPLERYRTTVGKVQEEDLHTLLPHLIKRATQLTLPFAKQPLR</sequence>
<dbReference type="InterPro" id="IPR008979">
    <property type="entry name" value="Galactose-bd-like_sf"/>
</dbReference>
<dbReference type="Gene3D" id="1.10.3020.10">
    <property type="entry name" value="alpha-amino acid ester hydrolase ( Helical cap domain)"/>
    <property type="match status" value="1"/>
</dbReference>
<dbReference type="GO" id="GO:0016787">
    <property type="term" value="F:hydrolase activity"/>
    <property type="evidence" value="ECO:0007669"/>
    <property type="project" value="UniProtKB-KW"/>
</dbReference>
<accession>A0ABY7WDC0</accession>
<dbReference type="InterPro" id="IPR029058">
    <property type="entry name" value="AB_hydrolase_fold"/>
</dbReference>
<dbReference type="EMBL" id="CP117834">
    <property type="protein sequence ID" value="WDF04650.1"/>
    <property type="molecule type" value="Genomic_DNA"/>
</dbReference>
<dbReference type="SUPFAM" id="SSF49785">
    <property type="entry name" value="Galactose-binding domain-like"/>
    <property type="match status" value="1"/>
</dbReference>
<evidence type="ECO:0000256" key="1">
    <source>
        <dbReference type="ARBA" id="ARBA00022801"/>
    </source>
</evidence>
<dbReference type="RefSeq" id="WP_274272990.1">
    <property type="nucleotide sequence ID" value="NZ_CP117834.1"/>
</dbReference>
<dbReference type="InterPro" id="IPR000383">
    <property type="entry name" value="Xaa-Pro-like_dom"/>
</dbReference>
<dbReference type="Pfam" id="PF02129">
    <property type="entry name" value="Peptidase_S15"/>
    <property type="match status" value="1"/>
</dbReference>
<name>A0ABY7WDC0_9BACI</name>
<organism evidence="3 4">
    <name type="scientific">Shouchella hunanensis</name>
    <dbReference type="NCBI Taxonomy" id="766894"/>
    <lineage>
        <taxon>Bacteria</taxon>
        <taxon>Bacillati</taxon>
        <taxon>Bacillota</taxon>
        <taxon>Bacilli</taxon>
        <taxon>Bacillales</taxon>
        <taxon>Bacillaceae</taxon>
        <taxon>Shouchella</taxon>
    </lineage>
</organism>
<evidence type="ECO:0000313" key="4">
    <source>
        <dbReference type="Proteomes" id="UP001215143"/>
    </source>
</evidence>
<feature type="domain" description="Xaa-Pro dipeptidyl-peptidase C-terminal" evidence="2">
    <location>
        <begin position="308"/>
        <end position="507"/>
    </location>
</feature>